<evidence type="ECO:0000313" key="3">
    <source>
        <dbReference type="Proteomes" id="UP000002051"/>
    </source>
</evidence>
<proteinExistence type="predicted"/>
<dbReference type="HOGENOM" id="CLU_2458153_0_0_1"/>
<organism evidence="1 3">
    <name type="scientific">Medicago truncatula</name>
    <name type="common">Barrel medic</name>
    <name type="synonym">Medicago tribuloides</name>
    <dbReference type="NCBI Taxonomy" id="3880"/>
    <lineage>
        <taxon>Eukaryota</taxon>
        <taxon>Viridiplantae</taxon>
        <taxon>Streptophyta</taxon>
        <taxon>Embryophyta</taxon>
        <taxon>Tracheophyta</taxon>
        <taxon>Spermatophyta</taxon>
        <taxon>Magnoliopsida</taxon>
        <taxon>eudicotyledons</taxon>
        <taxon>Gunneridae</taxon>
        <taxon>Pentapetalae</taxon>
        <taxon>rosids</taxon>
        <taxon>fabids</taxon>
        <taxon>Fabales</taxon>
        <taxon>Fabaceae</taxon>
        <taxon>Papilionoideae</taxon>
        <taxon>50 kb inversion clade</taxon>
        <taxon>NPAAA clade</taxon>
        <taxon>Hologalegina</taxon>
        <taxon>IRL clade</taxon>
        <taxon>Trifolieae</taxon>
        <taxon>Medicago</taxon>
    </lineage>
</organism>
<reference evidence="2" key="3">
    <citation type="submission" date="2015-04" db="UniProtKB">
        <authorList>
            <consortium name="EnsemblPlants"/>
        </authorList>
    </citation>
    <scope>IDENTIFICATION</scope>
    <source>
        <strain evidence="2">cv. Jemalong A17</strain>
    </source>
</reference>
<name>A0A072V3H0_MEDTR</name>
<dbReference type="Proteomes" id="UP000002051">
    <property type="component" value="Chromosome 2"/>
</dbReference>
<reference evidence="1 3" key="1">
    <citation type="journal article" date="2011" name="Nature">
        <title>The Medicago genome provides insight into the evolution of rhizobial symbioses.</title>
        <authorList>
            <person name="Young N.D."/>
            <person name="Debelle F."/>
            <person name="Oldroyd G.E."/>
            <person name="Geurts R."/>
            <person name="Cannon S.B."/>
            <person name="Udvardi M.K."/>
            <person name="Benedito V.A."/>
            <person name="Mayer K.F."/>
            <person name="Gouzy J."/>
            <person name="Schoof H."/>
            <person name="Van de Peer Y."/>
            <person name="Proost S."/>
            <person name="Cook D.R."/>
            <person name="Meyers B.C."/>
            <person name="Spannagl M."/>
            <person name="Cheung F."/>
            <person name="De Mita S."/>
            <person name="Krishnakumar V."/>
            <person name="Gundlach H."/>
            <person name="Zhou S."/>
            <person name="Mudge J."/>
            <person name="Bharti A.K."/>
            <person name="Murray J.D."/>
            <person name="Naoumkina M.A."/>
            <person name="Rosen B."/>
            <person name="Silverstein K.A."/>
            <person name="Tang H."/>
            <person name="Rombauts S."/>
            <person name="Zhao P.X."/>
            <person name="Zhou P."/>
            <person name="Barbe V."/>
            <person name="Bardou P."/>
            <person name="Bechner M."/>
            <person name="Bellec A."/>
            <person name="Berger A."/>
            <person name="Berges H."/>
            <person name="Bidwell S."/>
            <person name="Bisseling T."/>
            <person name="Choisne N."/>
            <person name="Couloux A."/>
            <person name="Denny R."/>
            <person name="Deshpande S."/>
            <person name="Dai X."/>
            <person name="Doyle J.J."/>
            <person name="Dudez A.M."/>
            <person name="Farmer A.D."/>
            <person name="Fouteau S."/>
            <person name="Franken C."/>
            <person name="Gibelin C."/>
            <person name="Gish J."/>
            <person name="Goldstein S."/>
            <person name="Gonzalez A.J."/>
            <person name="Green P.J."/>
            <person name="Hallab A."/>
            <person name="Hartog M."/>
            <person name="Hua A."/>
            <person name="Humphray S.J."/>
            <person name="Jeong D.H."/>
            <person name="Jing Y."/>
            <person name="Jocker A."/>
            <person name="Kenton S.M."/>
            <person name="Kim D.J."/>
            <person name="Klee K."/>
            <person name="Lai H."/>
            <person name="Lang C."/>
            <person name="Lin S."/>
            <person name="Macmil S.L."/>
            <person name="Magdelenat G."/>
            <person name="Matthews L."/>
            <person name="McCorrison J."/>
            <person name="Monaghan E.L."/>
            <person name="Mun J.H."/>
            <person name="Najar F.Z."/>
            <person name="Nicholson C."/>
            <person name="Noirot C."/>
            <person name="O'Bleness M."/>
            <person name="Paule C.R."/>
            <person name="Poulain J."/>
            <person name="Prion F."/>
            <person name="Qin B."/>
            <person name="Qu C."/>
            <person name="Retzel E.F."/>
            <person name="Riddle C."/>
            <person name="Sallet E."/>
            <person name="Samain S."/>
            <person name="Samson N."/>
            <person name="Sanders I."/>
            <person name="Saurat O."/>
            <person name="Scarpelli C."/>
            <person name="Schiex T."/>
            <person name="Segurens B."/>
            <person name="Severin A.J."/>
            <person name="Sherrier D.J."/>
            <person name="Shi R."/>
            <person name="Sims S."/>
            <person name="Singer S.R."/>
            <person name="Sinharoy S."/>
            <person name="Sterck L."/>
            <person name="Viollet A."/>
            <person name="Wang B.B."/>
            <person name="Wang K."/>
            <person name="Wang M."/>
            <person name="Wang X."/>
            <person name="Warfsmann J."/>
            <person name="Weissenbach J."/>
            <person name="White D.D."/>
            <person name="White J.D."/>
            <person name="Wiley G.B."/>
            <person name="Wincker P."/>
            <person name="Xing Y."/>
            <person name="Yang L."/>
            <person name="Yao Z."/>
            <person name="Ying F."/>
            <person name="Zhai J."/>
            <person name="Zhou L."/>
            <person name="Zuber A."/>
            <person name="Denarie J."/>
            <person name="Dixon R.A."/>
            <person name="May G.D."/>
            <person name="Schwartz D.C."/>
            <person name="Rogers J."/>
            <person name="Quetier F."/>
            <person name="Town C.D."/>
            <person name="Roe B.A."/>
        </authorList>
    </citation>
    <scope>NUCLEOTIDE SEQUENCE [LARGE SCALE GENOMIC DNA]</scope>
    <source>
        <strain evidence="1">A17</strain>
        <strain evidence="2 3">cv. Jemalong A17</strain>
    </source>
</reference>
<evidence type="ECO:0000313" key="1">
    <source>
        <dbReference type="EMBL" id="KEH36574.1"/>
    </source>
</evidence>
<gene>
    <name evidence="1" type="ordered locus">MTR_2g015725</name>
</gene>
<dbReference type="EnsemblPlants" id="KEH36574">
    <property type="protein sequence ID" value="KEH36574"/>
    <property type="gene ID" value="MTR_2g015725"/>
</dbReference>
<protein>
    <submittedName>
        <fullName evidence="1 2">Uncharacterized protein</fullName>
    </submittedName>
</protein>
<keyword evidence="3" id="KW-1185">Reference proteome</keyword>
<dbReference type="EMBL" id="CM001218">
    <property type="protein sequence ID" value="KEH36574.1"/>
    <property type="molecule type" value="Genomic_DNA"/>
</dbReference>
<sequence>MNLNTLQYSTNPLFYATHSGKCLGLFTCNGSYGVRNPLSASIWFESLSTVAADRRNGKAIINSNTNGDTGVRTLIMTSDRTISTFCQLS</sequence>
<accession>A0A072V3H0</accession>
<reference evidence="1 3" key="2">
    <citation type="journal article" date="2014" name="BMC Genomics">
        <title>An improved genome release (version Mt4.0) for the model legume Medicago truncatula.</title>
        <authorList>
            <person name="Tang H."/>
            <person name="Krishnakumar V."/>
            <person name="Bidwell S."/>
            <person name="Rosen B."/>
            <person name="Chan A."/>
            <person name="Zhou S."/>
            <person name="Gentzbittel L."/>
            <person name="Childs K.L."/>
            <person name="Yandell M."/>
            <person name="Gundlach H."/>
            <person name="Mayer K.F."/>
            <person name="Schwartz D.C."/>
            <person name="Town C.D."/>
        </authorList>
    </citation>
    <scope>GENOME REANNOTATION</scope>
    <source>
        <strain evidence="1">A17</strain>
        <strain evidence="2 3">cv. Jemalong A17</strain>
    </source>
</reference>
<evidence type="ECO:0000313" key="2">
    <source>
        <dbReference type="EnsemblPlants" id="KEH36574"/>
    </source>
</evidence>
<dbReference type="AlphaFoldDB" id="A0A072V3H0"/>